<organism evidence="3">
    <name type="scientific">Oppiella nova</name>
    <dbReference type="NCBI Taxonomy" id="334625"/>
    <lineage>
        <taxon>Eukaryota</taxon>
        <taxon>Metazoa</taxon>
        <taxon>Ecdysozoa</taxon>
        <taxon>Arthropoda</taxon>
        <taxon>Chelicerata</taxon>
        <taxon>Arachnida</taxon>
        <taxon>Acari</taxon>
        <taxon>Acariformes</taxon>
        <taxon>Sarcoptiformes</taxon>
        <taxon>Oribatida</taxon>
        <taxon>Brachypylina</taxon>
        <taxon>Oppioidea</taxon>
        <taxon>Oppiidae</taxon>
        <taxon>Oppiella</taxon>
    </lineage>
</organism>
<feature type="compositionally biased region" description="Polar residues" evidence="1">
    <location>
        <begin position="396"/>
        <end position="411"/>
    </location>
</feature>
<dbReference type="Gene3D" id="3.20.20.370">
    <property type="entry name" value="Glycoside hydrolase/deacetylase"/>
    <property type="match status" value="1"/>
</dbReference>
<dbReference type="InterPro" id="IPR036508">
    <property type="entry name" value="Chitin-bd_dom_sf"/>
</dbReference>
<dbReference type="PANTHER" id="PTHR45985:SF12">
    <property type="entry name" value="CHITIN DEACETYLASE-LIKE 5, ISOFORM B"/>
    <property type="match status" value="1"/>
</dbReference>
<dbReference type="InterPro" id="IPR011330">
    <property type="entry name" value="Glyco_hydro/deAcase_b/a-brl"/>
</dbReference>
<dbReference type="Pfam" id="PF01607">
    <property type="entry name" value="CBM_14"/>
    <property type="match status" value="1"/>
</dbReference>
<feature type="compositionally biased region" description="Polar residues" evidence="1">
    <location>
        <begin position="200"/>
        <end position="232"/>
    </location>
</feature>
<gene>
    <name evidence="3" type="ORF">ONB1V03_LOCUS8328</name>
</gene>
<dbReference type="CDD" id="cd10975">
    <property type="entry name" value="CE4_CDA_like_2"/>
    <property type="match status" value="1"/>
</dbReference>
<protein>
    <recommendedName>
        <fullName evidence="2">Chitin-binding type-2 domain-containing protein</fullName>
    </recommendedName>
</protein>
<feature type="region of interest" description="Disordered" evidence="1">
    <location>
        <begin position="140"/>
        <end position="159"/>
    </location>
</feature>
<dbReference type="GO" id="GO:0005975">
    <property type="term" value="P:carbohydrate metabolic process"/>
    <property type="evidence" value="ECO:0007669"/>
    <property type="project" value="InterPro"/>
</dbReference>
<feature type="region of interest" description="Disordered" evidence="1">
    <location>
        <begin position="343"/>
        <end position="369"/>
    </location>
</feature>
<feature type="region of interest" description="Disordered" evidence="1">
    <location>
        <begin position="174"/>
        <end position="232"/>
    </location>
</feature>
<dbReference type="GO" id="GO:0005576">
    <property type="term" value="C:extracellular region"/>
    <property type="evidence" value="ECO:0007669"/>
    <property type="project" value="InterPro"/>
</dbReference>
<feature type="region of interest" description="Disordered" evidence="1">
    <location>
        <begin position="70"/>
        <end position="107"/>
    </location>
</feature>
<dbReference type="OrthoDB" id="504708at2759"/>
<feature type="compositionally biased region" description="Low complexity" evidence="1">
    <location>
        <begin position="140"/>
        <end position="155"/>
    </location>
</feature>
<dbReference type="InterPro" id="IPR002557">
    <property type="entry name" value="Chitin-bd_dom"/>
</dbReference>
<dbReference type="EMBL" id="OC919532">
    <property type="protein sequence ID" value="CAD7651498.1"/>
    <property type="molecule type" value="Genomic_DNA"/>
</dbReference>
<sequence>AGDGSREAGGQPSSVSFRCPEQFGYYADSNNCSKYFVCVFGEALHEACTGGLRFSSELQTCDWPRNVVCPSEDSDTESQPKNTNTDSDGGLGGGRGEGDDTSGGDSLYDYNVEEIRQQVKNTNNQNEDNLRNIQNSFDNLLLNNNKNTNNRNNDNNNEDFLDLQRSRSVVNPQERGFGQQLIGRSVSGVRVTSVTSSTSDGQSFRDSQSANSNSAPKQSDPPKNNRVTVDDLNNPNFDEAIAAIIDENGGVHLNDGPGSLYAIVSQGPGVGPDDDKEVNVFVKPINSELKQNTRRGLAHNNHIILLNRTQLAIPQSTNNRGATNRFLPAPRGTQQTQYVPLQVPPVNSKPPELSQSQHRSNARTSRQRIHIIVNNRTQVQEIPIDDPIDFQRIPAIQQTTPSQNRYSNPRTGSGEHNRRPIPAPTVRTTTTEKPRRETPTERPQHRHIQHNPESSYVAVNERRQTAANARTVVANDYAIQPEVGFVPRDTVPQRPPPVYRTPEPYSTAMACNQKSCRLPDCFCAGTDIPGGLPVGQVPQIVLMTFDDAINDINFHIYDEIFQSHRTNPNGCPIRATFYVSHEWTDYGQVQTLYSRGHELASHSVTHSFGERFSKSQWNKEINGQREILHLYGGVNLEDIRGMRAPFLQGGGNKQFEMLYEANFTYDSTMPVFENNPPYWPFTLDFASNHECMIAPCPTKSFPGFWEIGMVMWQDLRGGRCSMGDACSNPTDENGVFEMIMKNFNRHYQSNRAPFGLYYHSAWFNTDHHKRGFIRVIDELLKRKDVYFMTKWQAIQWMRNPKPVHELYKSQSLQCGAQVWANRPPPCLQPNICNVGSKSGSRFLKTCQPCPLTYPWVGNTGFAKS</sequence>
<name>A0A7R9M1T3_9ACAR</name>
<dbReference type="AlphaFoldDB" id="A0A7R9M1T3"/>
<dbReference type="EMBL" id="CAJPVJ010004707">
    <property type="protein sequence ID" value="CAG2168844.1"/>
    <property type="molecule type" value="Genomic_DNA"/>
</dbReference>
<evidence type="ECO:0000256" key="1">
    <source>
        <dbReference type="SAM" id="MobiDB-lite"/>
    </source>
</evidence>
<feature type="non-terminal residue" evidence="3">
    <location>
        <position position="1"/>
    </location>
</feature>
<dbReference type="Proteomes" id="UP000728032">
    <property type="component" value="Unassembled WGS sequence"/>
</dbReference>
<evidence type="ECO:0000313" key="3">
    <source>
        <dbReference type="EMBL" id="CAD7651498.1"/>
    </source>
</evidence>
<reference evidence="3" key="1">
    <citation type="submission" date="2020-11" db="EMBL/GenBank/DDBJ databases">
        <authorList>
            <person name="Tran Van P."/>
        </authorList>
    </citation>
    <scope>NUCLEOTIDE SEQUENCE</scope>
</reference>
<feature type="compositionally biased region" description="Basic and acidic residues" evidence="1">
    <location>
        <begin position="430"/>
        <end position="443"/>
    </location>
</feature>
<dbReference type="Pfam" id="PF01522">
    <property type="entry name" value="Polysacc_deac_1"/>
    <property type="match status" value="1"/>
</dbReference>
<feature type="non-terminal residue" evidence="3">
    <location>
        <position position="864"/>
    </location>
</feature>
<dbReference type="GO" id="GO:0016810">
    <property type="term" value="F:hydrolase activity, acting on carbon-nitrogen (but not peptide) bonds"/>
    <property type="evidence" value="ECO:0007669"/>
    <property type="project" value="InterPro"/>
</dbReference>
<feature type="domain" description="Chitin-binding type-2" evidence="2">
    <location>
        <begin position="16"/>
        <end position="71"/>
    </location>
</feature>
<proteinExistence type="predicted"/>
<dbReference type="PROSITE" id="PS50940">
    <property type="entry name" value="CHIT_BIND_II"/>
    <property type="match status" value="1"/>
</dbReference>
<feature type="compositionally biased region" description="Low complexity" evidence="1">
    <location>
        <begin position="183"/>
        <end position="199"/>
    </location>
</feature>
<dbReference type="InterPro" id="IPR002509">
    <property type="entry name" value="NODB_dom"/>
</dbReference>
<dbReference type="SUPFAM" id="SSF57625">
    <property type="entry name" value="Invertebrate chitin-binding proteins"/>
    <property type="match status" value="1"/>
</dbReference>
<keyword evidence="4" id="KW-1185">Reference proteome</keyword>
<dbReference type="SUPFAM" id="SSF88713">
    <property type="entry name" value="Glycoside hydrolase/deacetylase"/>
    <property type="match status" value="1"/>
</dbReference>
<evidence type="ECO:0000313" key="4">
    <source>
        <dbReference type="Proteomes" id="UP000728032"/>
    </source>
</evidence>
<feature type="region of interest" description="Disordered" evidence="1">
    <location>
        <begin position="396"/>
        <end position="449"/>
    </location>
</feature>
<dbReference type="PANTHER" id="PTHR45985">
    <property type="match status" value="1"/>
</dbReference>
<evidence type="ECO:0000259" key="2">
    <source>
        <dbReference type="PROSITE" id="PS50940"/>
    </source>
</evidence>
<dbReference type="SMART" id="SM00494">
    <property type="entry name" value="ChtBD2"/>
    <property type="match status" value="1"/>
</dbReference>
<dbReference type="Gene3D" id="2.170.140.10">
    <property type="entry name" value="Chitin binding domain"/>
    <property type="match status" value="1"/>
</dbReference>
<accession>A0A7R9M1T3</accession>
<feature type="compositionally biased region" description="Polar residues" evidence="1">
    <location>
        <begin position="353"/>
        <end position="364"/>
    </location>
</feature>
<dbReference type="GO" id="GO:0008061">
    <property type="term" value="F:chitin binding"/>
    <property type="evidence" value="ECO:0007669"/>
    <property type="project" value="InterPro"/>
</dbReference>
<dbReference type="InterPro" id="IPR052740">
    <property type="entry name" value="CE4"/>
</dbReference>